<evidence type="ECO:0000259" key="3">
    <source>
        <dbReference type="PROSITE" id="PS50853"/>
    </source>
</evidence>
<dbReference type="AlphaFoldDB" id="A0A137SH71"/>
<evidence type="ECO:0000256" key="1">
    <source>
        <dbReference type="ARBA" id="ARBA00022729"/>
    </source>
</evidence>
<feature type="compositionally biased region" description="Polar residues" evidence="2">
    <location>
        <begin position="559"/>
        <end position="571"/>
    </location>
</feature>
<dbReference type="PANTHER" id="PTHR46769">
    <property type="entry name" value="POLYCYSTIC KIDNEY AND HEPATIC DISEASE 1 (AUTOSOMAL RECESSIVE)-LIKE 1"/>
    <property type="match status" value="1"/>
</dbReference>
<evidence type="ECO:0000313" key="6">
    <source>
        <dbReference type="Proteomes" id="UP000070282"/>
    </source>
</evidence>
<dbReference type="InterPro" id="IPR052387">
    <property type="entry name" value="Fibrocystin"/>
</dbReference>
<accession>A0A137SH71</accession>
<gene>
    <name evidence="5" type="ORF">J122_656</name>
</gene>
<evidence type="ECO:0000259" key="4">
    <source>
        <dbReference type="PROSITE" id="PS51820"/>
    </source>
</evidence>
<dbReference type="Pfam" id="PF07691">
    <property type="entry name" value="PA14"/>
    <property type="match status" value="2"/>
</dbReference>
<dbReference type="SMART" id="SM00060">
    <property type="entry name" value="FN3"/>
    <property type="match status" value="1"/>
</dbReference>
<dbReference type="SMART" id="SM00758">
    <property type="entry name" value="PA14"/>
    <property type="match status" value="2"/>
</dbReference>
<evidence type="ECO:0008006" key="7">
    <source>
        <dbReference type="Google" id="ProtNLM"/>
    </source>
</evidence>
<protein>
    <recommendedName>
        <fullName evidence="7">PA14 domain-containing protein</fullName>
    </recommendedName>
</protein>
<feature type="region of interest" description="Disordered" evidence="2">
    <location>
        <begin position="552"/>
        <end position="571"/>
    </location>
</feature>
<dbReference type="PROSITE" id="PS51257">
    <property type="entry name" value="PROKAR_LIPOPROTEIN"/>
    <property type="match status" value="1"/>
</dbReference>
<keyword evidence="1" id="KW-0732">Signal</keyword>
<dbReference type="InterPro" id="IPR003961">
    <property type="entry name" value="FN3_dom"/>
</dbReference>
<name>A0A137SH71_9GAMM</name>
<proteinExistence type="predicted"/>
<dbReference type="RefSeq" id="WP_061331086.1">
    <property type="nucleotide sequence ID" value="NZ_LOCO01000002.1"/>
</dbReference>
<dbReference type="EMBL" id="LOCO01000002">
    <property type="protein sequence ID" value="KXO11781.1"/>
    <property type="molecule type" value="Genomic_DNA"/>
</dbReference>
<dbReference type="Gene3D" id="3.90.182.10">
    <property type="entry name" value="Toxin - Anthrax Protective Antigen,domain 1"/>
    <property type="match status" value="2"/>
</dbReference>
<dbReference type="InterPro" id="IPR036116">
    <property type="entry name" value="FN3_sf"/>
</dbReference>
<dbReference type="InterPro" id="IPR037524">
    <property type="entry name" value="PA14/GLEYA"/>
</dbReference>
<feature type="domain" description="PA14" evidence="4">
    <location>
        <begin position="347"/>
        <end position="487"/>
    </location>
</feature>
<keyword evidence="6" id="KW-1185">Reference proteome</keyword>
<evidence type="ECO:0000256" key="2">
    <source>
        <dbReference type="SAM" id="MobiDB-lite"/>
    </source>
</evidence>
<dbReference type="Proteomes" id="UP000070282">
    <property type="component" value="Unassembled WGS sequence"/>
</dbReference>
<evidence type="ECO:0000313" key="5">
    <source>
        <dbReference type="EMBL" id="KXO11781.1"/>
    </source>
</evidence>
<dbReference type="SUPFAM" id="SSF56988">
    <property type="entry name" value="Anthrax protective antigen"/>
    <property type="match status" value="2"/>
</dbReference>
<dbReference type="CDD" id="cd00063">
    <property type="entry name" value="FN3"/>
    <property type="match status" value="1"/>
</dbReference>
<comment type="caution">
    <text evidence="5">The sequence shown here is derived from an EMBL/GenBank/DDBJ whole genome shotgun (WGS) entry which is preliminary data.</text>
</comment>
<dbReference type="PROSITE" id="PS50853">
    <property type="entry name" value="FN3"/>
    <property type="match status" value="1"/>
</dbReference>
<dbReference type="InterPro" id="IPR011658">
    <property type="entry name" value="PA14_dom"/>
</dbReference>
<sequence>MAAKKILGLGVVVVFLGGCQSWQFRDIEKLPPTAAIPEVSEPGKVDVWYFDGISGNNVQSMIDAEKFPDSPDEITELNQLRRAANRANNYGTLIRGYLEPPATGEYTFYIAGDDETQLWLSPSQSPEDIVRIASTMATPLDNFTRYSSQTSGIHYLEAGQKYYFELRHKEGGWDDHFTVAWSGPGLNQQVIDGPFLHSFAQTTPGTQPELTTEEAYELGYRLGFFDGEKGLSYNAQYPPLDEDGDGLYDNWEIYYGLDPTDPTDAMSDTDGDLLTALDEFWARTDPNLADTDGDGIPDGYEYAYGLDPTDPTDASRDLDGDGYSVLEEYLAGTNPLDPEDFPAPEATYQPGYVGQYFTGVNFDSFVYTQRDTAINFNWGSGSPSANMPNNNFSIRWQGWFTPPHTEGTREYTFATRTDDGVRLFLDGNLVINQWKNQSATTYTSTASLPAEIPVAVTMEYFESGWDASASLVISDTATGQSLNPENVVQALSLDSTSSDSSLNDGIDDLYKLRYGLPLLQPVADQVFNDSGITVLQAYQSGLHPYTLETVSEPDAPVTSEPSDNGASAGSVTLSWTPPLTRVDGSSISLSEISGYLINYGQAPTNMPQILEVPAGTTEARIEGLSSGDWYFTIRVIDTNGLSSEPSDPVQYSVQ</sequence>
<dbReference type="PANTHER" id="PTHR46769:SF2">
    <property type="entry name" value="FIBROCYSTIN-L ISOFORM 2 PRECURSOR-RELATED"/>
    <property type="match status" value="1"/>
</dbReference>
<reference evidence="6" key="1">
    <citation type="submission" date="2015-12" db="EMBL/GenBank/DDBJ databases">
        <authorList>
            <person name="Lima A."/>
            <person name="Farahani Zayas N."/>
            <person name="Castro Da Silva M.A."/>
            <person name="Cabral A."/>
            <person name="Pessatti M.L."/>
        </authorList>
    </citation>
    <scope>NUCLEOTIDE SEQUENCE [LARGE SCALE GENOMIC DNA]</scope>
    <source>
        <strain evidence="6">LAMA 842</strain>
    </source>
</reference>
<dbReference type="PROSITE" id="PS51820">
    <property type="entry name" value="PA14"/>
    <property type="match status" value="2"/>
</dbReference>
<dbReference type="PATRIC" id="fig|1306954.6.peg.1607"/>
<feature type="domain" description="PA14" evidence="4">
    <location>
        <begin position="38"/>
        <end position="195"/>
    </location>
</feature>
<dbReference type="SUPFAM" id="SSF49265">
    <property type="entry name" value="Fibronectin type III"/>
    <property type="match status" value="1"/>
</dbReference>
<feature type="domain" description="Fibronectin type-III" evidence="3">
    <location>
        <begin position="557"/>
        <end position="654"/>
    </location>
</feature>
<organism evidence="5 6">
    <name type="scientific">Marinobacter excellens LAMA 842</name>
    <dbReference type="NCBI Taxonomy" id="1306954"/>
    <lineage>
        <taxon>Bacteria</taxon>
        <taxon>Pseudomonadati</taxon>
        <taxon>Pseudomonadota</taxon>
        <taxon>Gammaproteobacteria</taxon>
        <taxon>Pseudomonadales</taxon>
        <taxon>Marinobacteraceae</taxon>
        <taxon>Marinobacter</taxon>
    </lineage>
</organism>
<dbReference type="Gene3D" id="2.60.40.10">
    <property type="entry name" value="Immunoglobulins"/>
    <property type="match status" value="1"/>
</dbReference>
<dbReference type="InterPro" id="IPR013783">
    <property type="entry name" value="Ig-like_fold"/>
</dbReference>